<evidence type="ECO:0000259" key="4">
    <source>
        <dbReference type="Pfam" id="PF13193"/>
    </source>
</evidence>
<dbReference type="SUPFAM" id="SSF56801">
    <property type="entry name" value="Acetyl-CoA synthetase-like"/>
    <property type="match status" value="1"/>
</dbReference>
<dbReference type="EMBL" id="JAAAID010004327">
    <property type="protein sequence ID" value="KAF9993452.1"/>
    <property type="molecule type" value="Genomic_DNA"/>
</dbReference>
<dbReference type="InterPro" id="IPR045851">
    <property type="entry name" value="AMP-bd_C_sf"/>
</dbReference>
<keyword evidence="6" id="KW-1185">Reference proteome</keyword>
<protein>
    <submittedName>
        <fullName evidence="5">Uncharacterized protein</fullName>
    </submittedName>
</protein>
<keyword evidence="2" id="KW-0597">Phosphoprotein</keyword>
<dbReference type="Gene3D" id="3.30.300.30">
    <property type="match status" value="1"/>
</dbReference>
<accession>A0A9P6SRS8</accession>
<reference evidence="5" key="1">
    <citation type="journal article" date="2020" name="Fungal Divers.">
        <title>Resolving the Mortierellaceae phylogeny through synthesis of multi-gene phylogenetics and phylogenomics.</title>
        <authorList>
            <person name="Vandepol N."/>
            <person name="Liber J."/>
            <person name="Desiro A."/>
            <person name="Na H."/>
            <person name="Kennedy M."/>
            <person name="Barry K."/>
            <person name="Grigoriev I.V."/>
            <person name="Miller A.N."/>
            <person name="O'Donnell K."/>
            <person name="Stajich J.E."/>
            <person name="Bonito G."/>
        </authorList>
    </citation>
    <scope>NUCLEOTIDE SEQUENCE</scope>
    <source>
        <strain evidence="5">NRRL 2769</strain>
    </source>
</reference>
<dbReference type="Proteomes" id="UP000703661">
    <property type="component" value="Unassembled WGS sequence"/>
</dbReference>
<proteinExistence type="predicted"/>
<organism evidence="5 6">
    <name type="scientific">Entomortierella chlamydospora</name>
    <dbReference type="NCBI Taxonomy" id="101097"/>
    <lineage>
        <taxon>Eukaryota</taxon>
        <taxon>Fungi</taxon>
        <taxon>Fungi incertae sedis</taxon>
        <taxon>Mucoromycota</taxon>
        <taxon>Mortierellomycotina</taxon>
        <taxon>Mortierellomycetes</taxon>
        <taxon>Mortierellales</taxon>
        <taxon>Mortierellaceae</taxon>
        <taxon>Entomortierella</taxon>
    </lineage>
</organism>
<evidence type="ECO:0000313" key="6">
    <source>
        <dbReference type="Proteomes" id="UP000703661"/>
    </source>
</evidence>
<feature type="domain" description="AMP-dependent synthetase/ligase" evidence="3">
    <location>
        <begin position="2"/>
        <end position="90"/>
    </location>
</feature>
<dbReference type="InterPro" id="IPR042099">
    <property type="entry name" value="ANL_N_sf"/>
</dbReference>
<dbReference type="PANTHER" id="PTHR44845:SF6">
    <property type="entry name" value="BETA-ALANINE-ACTIVATING ENZYME"/>
    <property type="match status" value="1"/>
</dbReference>
<feature type="domain" description="AMP-binding enzyme C-terminal" evidence="4">
    <location>
        <begin position="149"/>
        <end position="201"/>
    </location>
</feature>
<evidence type="ECO:0000313" key="5">
    <source>
        <dbReference type="EMBL" id="KAF9993452.1"/>
    </source>
</evidence>
<dbReference type="InterPro" id="IPR025110">
    <property type="entry name" value="AMP-bd_C"/>
</dbReference>
<evidence type="ECO:0000256" key="2">
    <source>
        <dbReference type="ARBA" id="ARBA00022553"/>
    </source>
</evidence>
<dbReference type="Pfam" id="PF13193">
    <property type="entry name" value="AMP-binding_C"/>
    <property type="match status" value="1"/>
</dbReference>
<comment type="caution">
    <text evidence="5">The sequence shown here is derived from an EMBL/GenBank/DDBJ whole genome shotgun (WGS) entry which is preliminary data.</text>
</comment>
<name>A0A9P6SRS8_9FUNG</name>
<dbReference type="Gene3D" id="3.40.50.12780">
    <property type="entry name" value="N-terminal domain of ligase-like"/>
    <property type="match status" value="1"/>
</dbReference>
<dbReference type="Pfam" id="PF00501">
    <property type="entry name" value="AMP-binding"/>
    <property type="match status" value="1"/>
</dbReference>
<dbReference type="AlphaFoldDB" id="A0A9P6SRS8"/>
<evidence type="ECO:0000256" key="1">
    <source>
        <dbReference type="ARBA" id="ARBA00022450"/>
    </source>
</evidence>
<gene>
    <name evidence="5" type="ORF">BGZ80_008140</name>
</gene>
<keyword evidence="1" id="KW-0596">Phosphopantetheine</keyword>
<evidence type="ECO:0000259" key="3">
    <source>
        <dbReference type="Pfam" id="PF00501"/>
    </source>
</evidence>
<sequence>MGEALTTSLIQLLQILVPNGSVINDYGPTETSVAATIWKCPQDFNGNIVPIGRPMNNKRIYILDANYQPVPLGAVGELYIGGVGVARGYLNRSELTAERFIPDLFTANTGARMYRTGDLAHYLPDGNLAYLGRNDHQVKIRGFRIELGEIEARLIEHPVVSEAVVIALGEGADKRLVAYVVARPDEQLANSLRSHLAERLP</sequence>
<dbReference type="FunFam" id="2.30.38.10:FF:000001">
    <property type="entry name" value="Non-ribosomal peptide synthetase PvdI"/>
    <property type="match status" value="1"/>
</dbReference>
<dbReference type="InterPro" id="IPR000873">
    <property type="entry name" value="AMP-dep_synth/lig_dom"/>
</dbReference>
<dbReference type="PANTHER" id="PTHR44845">
    <property type="entry name" value="CARRIER DOMAIN-CONTAINING PROTEIN"/>
    <property type="match status" value="1"/>
</dbReference>
<feature type="non-terminal residue" evidence="5">
    <location>
        <position position="201"/>
    </location>
</feature>